<dbReference type="EMBL" id="BMAT01009305">
    <property type="protein sequence ID" value="GFS03671.1"/>
    <property type="molecule type" value="Genomic_DNA"/>
</dbReference>
<feature type="domain" description="ISXO2-like transposase" evidence="1">
    <location>
        <begin position="158"/>
        <end position="304"/>
    </location>
</feature>
<evidence type="ECO:0000313" key="2">
    <source>
        <dbReference type="EMBL" id="GFS03671.1"/>
    </source>
</evidence>
<dbReference type="PANTHER" id="PTHR47163:SF2">
    <property type="entry name" value="SI:DKEY-17M8.2"/>
    <property type="match status" value="1"/>
</dbReference>
<reference evidence="2 3" key="1">
    <citation type="journal article" date="2021" name="Elife">
        <title>Chloroplast acquisition without the gene transfer in kleptoplastic sea slugs, Plakobranchus ocellatus.</title>
        <authorList>
            <person name="Maeda T."/>
            <person name="Takahashi S."/>
            <person name="Yoshida T."/>
            <person name="Shimamura S."/>
            <person name="Takaki Y."/>
            <person name="Nagai Y."/>
            <person name="Toyoda A."/>
            <person name="Suzuki Y."/>
            <person name="Arimoto A."/>
            <person name="Ishii H."/>
            <person name="Satoh N."/>
            <person name="Nishiyama T."/>
            <person name="Hasebe M."/>
            <person name="Maruyama T."/>
            <person name="Minagawa J."/>
            <person name="Obokata J."/>
            <person name="Shigenobu S."/>
        </authorList>
    </citation>
    <scope>NUCLEOTIDE SEQUENCE [LARGE SCALE GENOMIC DNA]</scope>
</reference>
<proteinExistence type="predicted"/>
<name>A0AAV4I3V1_9GAST</name>
<protein>
    <recommendedName>
        <fullName evidence="1">ISXO2-like transposase domain-containing protein</fullName>
    </recommendedName>
</protein>
<organism evidence="2 3">
    <name type="scientific">Elysia marginata</name>
    <dbReference type="NCBI Taxonomy" id="1093978"/>
    <lineage>
        <taxon>Eukaryota</taxon>
        <taxon>Metazoa</taxon>
        <taxon>Spiralia</taxon>
        <taxon>Lophotrochozoa</taxon>
        <taxon>Mollusca</taxon>
        <taxon>Gastropoda</taxon>
        <taxon>Heterobranchia</taxon>
        <taxon>Euthyneura</taxon>
        <taxon>Panpulmonata</taxon>
        <taxon>Sacoglossa</taxon>
        <taxon>Placobranchoidea</taxon>
        <taxon>Plakobranchidae</taxon>
        <taxon>Elysia</taxon>
    </lineage>
</organism>
<gene>
    <name evidence="2" type="ORF">ElyMa_004638200</name>
</gene>
<evidence type="ECO:0000259" key="1">
    <source>
        <dbReference type="SMART" id="SM01126"/>
    </source>
</evidence>
<dbReference type="PANTHER" id="PTHR47163">
    <property type="entry name" value="DDE_TNP_IS1595 DOMAIN-CONTAINING PROTEIN"/>
    <property type="match status" value="1"/>
</dbReference>
<sequence length="328" mass="38450">MAGRILQLVDPAIILTDPELRAEEINFKGLNLAIVDNLDMLQWAARRRLLRNTVLCATSNQPASLNRYAQGVDGYRWRCNAHNFTMSVRNASFFESSHLPLRKILKLMYLWCHDLPQNYIMFELGMGSDSCHTVVEWSNFMRDIRQEVLLRNPQDIGGLDDHGEPVVVEIDESLFFHRKYHRGAHRPGHWVFGGMERGEDKCFMVEVPNRTRETLEPLVERYFLPGTHIISDGWPAYTHLSQLGGGVYLHDVFVHKRHFFDPEDPDVHTQNIENMWMRAKRKIKRQFGTSRELFPTYMFEFMKRNKFHQSRSCFGHFLVSVADIYSFN</sequence>
<dbReference type="InterPro" id="IPR024445">
    <property type="entry name" value="Tnp_ISXO2-like"/>
</dbReference>
<dbReference type="AlphaFoldDB" id="A0AAV4I3V1"/>
<dbReference type="Proteomes" id="UP000762676">
    <property type="component" value="Unassembled WGS sequence"/>
</dbReference>
<dbReference type="SMART" id="SM01126">
    <property type="entry name" value="DDE_Tnp_IS1595"/>
    <property type="match status" value="1"/>
</dbReference>
<evidence type="ECO:0000313" key="3">
    <source>
        <dbReference type="Proteomes" id="UP000762676"/>
    </source>
</evidence>
<dbReference type="Pfam" id="PF12762">
    <property type="entry name" value="DDE_Tnp_IS1595"/>
    <property type="match status" value="1"/>
</dbReference>
<keyword evidence="3" id="KW-1185">Reference proteome</keyword>
<comment type="caution">
    <text evidence="2">The sequence shown here is derived from an EMBL/GenBank/DDBJ whole genome shotgun (WGS) entry which is preliminary data.</text>
</comment>
<accession>A0AAV4I3V1</accession>
<dbReference type="InterPro" id="IPR053164">
    <property type="entry name" value="IS1016-like_transposase"/>
</dbReference>